<proteinExistence type="inferred from homology"/>
<feature type="domain" description="Peptidase A1" evidence="4">
    <location>
        <begin position="26"/>
        <end position="380"/>
    </location>
</feature>
<dbReference type="InterPro" id="IPR001461">
    <property type="entry name" value="Aspartic_peptidase_A1"/>
</dbReference>
<dbReference type="Pfam" id="PF00026">
    <property type="entry name" value="Asp"/>
    <property type="match status" value="1"/>
</dbReference>
<dbReference type="GO" id="GO:0005576">
    <property type="term" value="C:extracellular region"/>
    <property type="evidence" value="ECO:0007669"/>
    <property type="project" value="TreeGrafter"/>
</dbReference>
<dbReference type="STRING" id="236234.A0A1J9R9G6"/>
<keyword evidence="5" id="KW-0378">Hydrolase</keyword>
<dbReference type="Proteomes" id="UP000183809">
    <property type="component" value="Unassembled WGS sequence"/>
</dbReference>
<dbReference type="AlphaFoldDB" id="A0A1J9R9G6"/>
<feature type="compositionally biased region" description="Basic and acidic residues" evidence="2">
    <location>
        <begin position="529"/>
        <end position="542"/>
    </location>
</feature>
<dbReference type="SUPFAM" id="SSF50630">
    <property type="entry name" value="Acid proteases"/>
    <property type="match status" value="1"/>
</dbReference>
<protein>
    <submittedName>
        <fullName evidence="5">Acid protease</fullName>
    </submittedName>
</protein>
<evidence type="ECO:0000256" key="3">
    <source>
        <dbReference type="SAM" id="Phobius"/>
    </source>
</evidence>
<dbReference type="RefSeq" id="XP_020133086.1">
    <property type="nucleotide sequence ID" value="XM_020279835.1"/>
</dbReference>
<dbReference type="EMBL" id="MNUE01000009">
    <property type="protein sequence ID" value="OJD36826.1"/>
    <property type="molecule type" value="Genomic_DNA"/>
</dbReference>
<dbReference type="CDD" id="cd05471">
    <property type="entry name" value="pepsin_like"/>
    <property type="match status" value="1"/>
</dbReference>
<dbReference type="PROSITE" id="PS51767">
    <property type="entry name" value="PEPTIDASE_A1"/>
    <property type="match status" value="1"/>
</dbReference>
<dbReference type="GO" id="GO:0009277">
    <property type="term" value="C:fungal-type cell wall"/>
    <property type="evidence" value="ECO:0007669"/>
    <property type="project" value="TreeGrafter"/>
</dbReference>
<keyword evidence="3" id="KW-0472">Membrane</keyword>
<dbReference type="InterPro" id="IPR033121">
    <property type="entry name" value="PEPTIDASE_A1"/>
</dbReference>
<dbReference type="GO" id="GO:0004190">
    <property type="term" value="F:aspartic-type endopeptidase activity"/>
    <property type="evidence" value="ECO:0007669"/>
    <property type="project" value="InterPro"/>
</dbReference>
<dbReference type="GO" id="GO:0006508">
    <property type="term" value="P:proteolysis"/>
    <property type="evidence" value="ECO:0007669"/>
    <property type="project" value="UniProtKB-KW"/>
</dbReference>
<keyword evidence="3" id="KW-1133">Transmembrane helix</keyword>
<evidence type="ECO:0000313" key="6">
    <source>
        <dbReference type="Proteomes" id="UP000183809"/>
    </source>
</evidence>
<evidence type="ECO:0000259" key="4">
    <source>
        <dbReference type="PROSITE" id="PS51767"/>
    </source>
</evidence>
<accession>A0A1J9R9G6</accession>
<evidence type="ECO:0000313" key="5">
    <source>
        <dbReference type="EMBL" id="OJD36826.1"/>
    </source>
</evidence>
<dbReference type="GO" id="GO:0031505">
    <property type="term" value="P:fungal-type cell wall organization"/>
    <property type="evidence" value="ECO:0007669"/>
    <property type="project" value="TreeGrafter"/>
</dbReference>
<evidence type="ECO:0000256" key="1">
    <source>
        <dbReference type="ARBA" id="ARBA00007447"/>
    </source>
</evidence>
<dbReference type="PANTHER" id="PTHR47965">
    <property type="entry name" value="ASPARTYL PROTEASE-RELATED"/>
    <property type="match status" value="1"/>
</dbReference>
<dbReference type="Gene3D" id="2.40.70.10">
    <property type="entry name" value="Acid Proteases"/>
    <property type="match status" value="2"/>
</dbReference>
<dbReference type="InterPro" id="IPR021109">
    <property type="entry name" value="Peptidase_aspartic_dom_sf"/>
</dbReference>
<keyword evidence="5" id="KW-0645">Protease</keyword>
<sequence length="563" mass="61430">MAVNPVPSPYIAVSTKQWDGIDGNWSTFRISIGESDEAQNFRVLVSTRGASAWVPLPGGCEDKAQACPSSRGVDLFRSQPSTGFQSDGSSTWNLIGIFSLDLENNLGFANERGKYGYDTIRLGFSEDKDALEIEQSLVVGIHGTSYWIGLLGMSAARSVLDHDNPPGLIEVLNDAGKIPSLSYGYTAGAHYRGIHGSLVIGGYDQSRFQLPGHNFSFADSQDQFLIVGVQSIDTNFSLTAVGSQELVGNGHLSSIDSTVSELWLPEDVCNNFAAAFGLIYDERSTYYTINDTMHNKLLAENPTLTFRLGNGKDNDPKHSIQIELPYAALDLFVEPPAYPNKTRYFPVRRAENDTQYTIGRTLLQEAYLTVHYERNNFSLAQANWSDHVPVPDIRTIHSTNWTAQHAARSLSGGAEAGVAIGTIAGAVLVLGALYLYCWRPRRLAKALKKRPSVASQAPTYQEPPPHYQEAKQYDPWGPTSMQQHQQSNHDGRHASMLEMPAGAEHQARRPELDGAGVGGSSYELPAPVEMREAEGQTVHEMDVGGDGATDAAGHGTGDEVERR</sequence>
<comment type="caution">
    <text evidence="5">The sequence shown here is derived from an EMBL/GenBank/DDBJ whole genome shotgun (WGS) entry which is preliminary data.</text>
</comment>
<dbReference type="InterPro" id="IPR034164">
    <property type="entry name" value="Pepsin-like_dom"/>
</dbReference>
<dbReference type="GeneID" id="31020099"/>
<organism evidence="5 6">
    <name type="scientific">Diplodia corticola</name>
    <dbReference type="NCBI Taxonomy" id="236234"/>
    <lineage>
        <taxon>Eukaryota</taxon>
        <taxon>Fungi</taxon>
        <taxon>Dikarya</taxon>
        <taxon>Ascomycota</taxon>
        <taxon>Pezizomycotina</taxon>
        <taxon>Dothideomycetes</taxon>
        <taxon>Dothideomycetes incertae sedis</taxon>
        <taxon>Botryosphaeriales</taxon>
        <taxon>Botryosphaeriaceae</taxon>
        <taxon>Diplodia</taxon>
    </lineage>
</organism>
<keyword evidence="6" id="KW-1185">Reference proteome</keyword>
<evidence type="ECO:0000256" key="2">
    <source>
        <dbReference type="SAM" id="MobiDB-lite"/>
    </source>
</evidence>
<reference evidence="5 6" key="1">
    <citation type="submission" date="2016-10" db="EMBL/GenBank/DDBJ databases">
        <title>Proteomics and genomics reveal pathogen-plant mechanisms compatible with a hemibiotrophic lifestyle of Diplodia corticola.</title>
        <authorList>
            <person name="Fernandes I."/>
            <person name="De Jonge R."/>
            <person name="Van De Peer Y."/>
            <person name="Devreese B."/>
            <person name="Alves A."/>
            <person name="Esteves A.C."/>
        </authorList>
    </citation>
    <scope>NUCLEOTIDE SEQUENCE [LARGE SCALE GENOMIC DNA]</scope>
    <source>
        <strain evidence="5 6">CBS 112549</strain>
    </source>
</reference>
<name>A0A1J9R9G6_9PEZI</name>
<gene>
    <name evidence="5" type="ORF">BKCO1_9000189</name>
</gene>
<feature type="region of interest" description="Disordered" evidence="2">
    <location>
        <begin position="448"/>
        <end position="563"/>
    </location>
</feature>
<feature type="transmembrane region" description="Helical" evidence="3">
    <location>
        <begin position="416"/>
        <end position="438"/>
    </location>
</feature>
<dbReference type="PANTHER" id="PTHR47965:SF101">
    <property type="entry name" value="HYPOTHETICAL ASPARTYL PROTEASE (EUROFUNG)-RELATED"/>
    <property type="match status" value="1"/>
</dbReference>
<comment type="similarity">
    <text evidence="1">Belongs to the peptidase A1 family.</text>
</comment>
<keyword evidence="3" id="KW-0812">Transmembrane</keyword>
<dbReference type="OrthoDB" id="4074350at2759"/>